<feature type="domain" description="UPF0029" evidence="3">
    <location>
        <begin position="150"/>
        <end position="203"/>
    </location>
</feature>
<dbReference type="KEGG" id="ols:Olsu_1087"/>
<reference evidence="4 5" key="1">
    <citation type="journal article" date="2010" name="Stand. Genomic Sci.">
        <title>Complete genome sequence of Olsenella uli type strain (VPI D76D-27C).</title>
        <authorList>
            <person name="Goker M."/>
            <person name="Held B."/>
            <person name="Lucas S."/>
            <person name="Nolan M."/>
            <person name="Yasawong M."/>
            <person name="Glavina Del Rio T."/>
            <person name="Tice H."/>
            <person name="Cheng J.F."/>
            <person name="Bruce D."/>
            <person name="Detter J.C."/>
            <person name="Tapia R."/>
            <person name="Han C."/>
            <person name="Goodwin L."/>
            <person name="Pitluck S."/>
            <person name="Liolios K."/>
            <person name="Ivanova N."/>
            <person name="Mavromatis K."/>
            <person name="Mikhailova N."/>
            <person name="Pati A."/>
            <person name="Chen A."/>
            <person name="Palaniappan K."/>
            <person name="Land M."/>
            <person name="Hauser L."/>
            <person name="Chang Y.J."/>
            <person name="Jeffries C.D."/>
            <person name="Rohde M."/>
            <person name="Sikorski J."/>
            <person name="Pukall R."/>
            <person name="Woyke T."/>
            <person name="Bristow J."/>
            <person name="Eisen J.A."/>
            <person name="Markowitz V."/>
            <person name="Hugenholtz P."/>
            <person name="Kyrpides N.C."/>
            <person name="Klenk H.P."/>
            <person name="Lapidus A."/>
        </authorList>
    </citation>
    <scope>NUCLEOTIDE SEQUENCE [LARGE SCALE GENOMIC DNA]</scope>
    <source>
        <strain evidence="5">ATCC 49627 / DSM 7084 / CIP 109912 / JCM 12494 / NCIMB 702895 / VPI D76D-27C</strain>
    </source>
</reference>
<dbReference type="AlphaFoldDB" id="E1QVP4"/>
<dbReference type="InterPro" id="IPR035647">
    <property type="entry name" value="EFG_III/V"/>
</dbReference>
<dbReference type="InterPro" id="IPR020568">
    <property type="entry name" value="Ribosomal_Su5_D2-typ_SF"/>
</dbReference>
<dbReference type="GO" id="GO:0005737">
    <property type="term" value="C:cytoplasm"/>
    <property type="evidence" value="ECO:0007669"/>
    <property type="project" value="TreeGrafter"/>
</dbReference>
<evidence type="ECO:0000256" key="1">
    <source>
        <dbReference type="ARBA" id="ARBA00007665"/>
    </source>
</evidence>
<dbReference type="Gene3D" id="3.30.230.30">
    <property type="entry name" value="Impact, N-terminal domain"/>
    <property type="match status" value="1"/>
</dbReference>
<evidence type="ECO:0008006" key="6">
    <source>
        <dbReference type="Google" id="ProtNLM"/>
    </source>
</evidence>
<dbReference type="eggNOG" id="COG1739">
    <property type="taxonomic scope" value="Bacteria"/>
</dbReference>
<dbReference type="SUPFAM" id="SSF54980">
    <property type="entry name" value="EF-G C-terminal domain-like"/>
    <property type="match status" value="1"/>
</dbReference>
<proteinExistence type="inferred from homology"/>
<gene>
    <name evidence="4" type="ordered locus">Olsu_1087</name>
</gene>
<sequence length="217" mass="23445">MVRAMAGEAYLTLGEGIEETGEVEDRRSRFIAQLSHVSSEAEANAFIARVRARHHDARHNVPAWILADGRARCSDDGEPQRTSGMPTLEVLRGAGLADICCVTTRYFGGTLLGSGGLARAYTAAAQKAVQAAQSTGHMVRMDLVARVTATIPYSAYGRVERMVVDCGGKVRDTIFSEDVQMNCVFLAGTQERFVASLRELAQGEDLCLVGEPVFGEF</sequence>
<evidence type="ECO:0000313" key="4">
    <source>
        <dbReference type="EMBL" id="ADK68197.1"/>
    </source>
</evidence>
<dbReference type="InterPro" id="IPR015269">
    <property type="entry name" value="UPF0029_Impact_C"/>
</dbReference>
<dbReference type="GO" id="GO:0006446">
    <property type="term" value="P:regulation of translational initiation"/>
    <property type="evidence" value="ECO:0007669"/>
    <property type="project" value="TreeGrafter"/>
</dbReference>
<dbReference type="Pfam" id="PF01205">
    <property type="entry name" value="Impact_N"/>
    <property type="match status" value="1"/>
</dbReference>
<dbReference type="InterPro" id="IPR001498">
    <property type="entry name" value="Impact_N"/>
</dbReference>
<evidence type="ECO:0000313" key="5">
    <source>
        <dbReference type="Proteomes" id="UP000000333"/>
    </source>
</evidence>
<evidence type="ECO:0000259" key="3">
    <source>
        <dbReference type="Pfam" id="PF09186"/>
    </source>
</evidence>
<feature type="domain" description="Impact N-terminal" evidence="2">
    <location>
        <begin position="26"/>
        <end position="129"/>
    </location>
</feature>
<dbReference type="InterPro" id="IPR023582">
    <property type="entry name" value="Impact"/>
</dbReference>
<keyword evidence="5" id="KW-1185">Reference proteome</keyword>
<dbReference type="PATRIC" id="fig|633147.7.peg.456"/>
<organism evidence="4 5">
    <name type="scientific">Olsenella uli (strain ATCC 49627 / DSM 7084 / CCUG 31166 / CIP 109912 / JCM 12494 / LMG 11480 / NCIMB 702895 / VPI D76D-27C)</name>
    <name type="common">Lactobacillus uli</name>
    <dbReference type="NCBI Taxonomy" id="633147"/>
    <lineage>
        <taxon>Bacteria</taxon>
        <taxon>Bacillati</taxon>
        <taxon>Actinomycetota</taxon>
        <taxon>Coriobacteriia</taxon>
        <taxon>Coriobacteriales</taxon>
        <taxon>Atopobiaceae</taxon>
        <taxon>Olsenella</taxon>
    </lineage>
</organism>
<dbReference type="EMBL" id="CP002106">
    <property type="protein sequence ID" value="ADK68197.1"/>
    <property type="molecule type" value="Genomic_DNA"/>
</dbReference>
<comment type="similarity">
    <text evidence="1">Belongs to the IMPACT family.</text>
</comment>
<dbReference type="PANTHER" id="PTHR16301">
    <property type="entry name" value="IMPACT-RELATED"/>
    <property type="match status" value="1"/>
</dbReference>
<protein>
    <recommendedName>
        <fullName evidence="6">Impact N-terminal domain-containing protein</fullName>
    </recommendedName>
</protein>
<dbReference type="PANTHER" id="PTHR16301:SF20">
    <property type="entry name" value="IMPACT FAMILY MEMBER YIGZ"/>
    <property type="match status" value="1"/>
</dbReference>
<dbReference type="Pfam" id="PF09186">
    <property type="entry name" value="DUF1949"/>
    <property type="match status" value="1"/>
</dbReference>
<dbReference type="Gene3D" id="3.30.70.240">
    <property type="match status" value="1"/>
</dbReference>
<name>E1QVP4_OLSUV</name>
<dbReference type="InterPro" id="IPR036956">
    <property type="entry name" value="Impact_N_sf"/>
</dbReference>
<dbReference type="HOGENOM" id="CLU_083552_2_1_11"/>
<accession>E1QVP4</accession>
<dbReference type="SUPFAM" id="SSF54211">
    <property type="entry name" value="Ribosomal protein S5 domain 2-like"/>
    <property type="match status" value="1"/>
</dbReference>
<evidence type="ECO:0000259" key="2">
    <source>
        <dbReference type="Pfam" id="PF01205"/>
    </source>
</evidence>
<dbReference type="Proteomes" id="UP000000333">
    <property type="component" value="Chromosome"/>
</dbReference>